<dbReference type="Pfam" id="PF00443">
    <property type="entry name" value="UCH"/>
    <property type="match status" value="1"/>
</dbReference>
<feature type="region of interest" description="Disordered" evidence="6">
    <location>
        <begin position="450"/>
        <end position="966"/>
    </location>
</feature>
<feature type="compositionally biased region" description="Polar residues" evidence="6">
    <location>
        <begin position="110"/>
        <end position="120"/>
    </location>
</feature>
<sequence length="966" mass="104722">MARSKWISFKAQEQLERAAKAAATTAPPALPQSSADAKKFGLENFGNICYANSVLQALYFCTPFRDLLLQDVDSASQLPAQESSPVIPPTLSKPAPPLVPVRRKPERKPSTSAVAPSQNAGHPIPASPPTLYSALQSLFLHISTNPGDKGTVSPRVFIEKLKELNEHFRPTTHQDAHEFLNYLLNQVVEEIETERRQTQNGVNGEDLSSSIATLGSKTPPTVLTATTSSNSGTHPQDATLVHKLFEGVLTSETRCLTCETVSSRDESFLDLSIDIEQNSSVTACLRQFSASEMLCQKNKFFCDSCYDLQEAEKRMKIKKLPNVLALHLKRFKIQEEDGRYIKLAYRVAFPFELRLFNTVDDLDDADRLYNLFAIVVHIGNGPHHGHYISIIKTAGTWLVFDDDNVYPIPEGDIPKYFGDPNSGQRDVNGSAYVLYYQAVDIDHAALGLRLPPPPQATPEALTNSIPPLQRSPALSHQVPNLPPGLNILPPSNGDADHSVLPPPQLPPSNPSSISSPSISPPPPPEVSSPLPPVPPPTSTTPVTPSFGRQIFNTIRRAPSMTASRSVSGSGSDHRKSATEKSPRPSTSTPSFVATIESNEEIPPLPPMPLLPLQTNLPHQPQQHSPVVTTPIAVPQVNEPAKEEKEKTKSSGNWFTKKRKSLKIGDKSRPDSPAAELPPSPFLHGDEFQQSSSKSSTSSNVHALKPLRRPSENGAAEVIGLHPDSRWMNSSSPSGKERNRRSNGFDGTHSQGSRSSSPSSTSLSTHAQGLSTRPAAQPSTSLSSNGSGPKLEFPPPRKASLVPSSADWKRTSVDRKRSLDLKARSTMPAGVTPPLASFNKDADLPPLPPTHKHSQRPSISNGHFFVSEPESILKGKSRSTENDTPSPLQASPLRQASSPPVSLAASIGANTSSGSATSGSSNLKRATRKLSLTAPILGFGKNKDREKERAREREKDRVSPSAFNHRF</sequence>
<comment type="similarity">
    <text evidence="2 5">Belongs to the peptidase C19 family.</text>
</comment>
<name>A0A8S0VZ78_CYCAE</name>
<gene>
    <name evidence="8" type="ORF">AAE3_LOCUS10261</name>
</gene>
<dbReference type="Gene3D" id="3.90.70.10">
    <property type="entry name" value="Cysteine proteinases"/>
    <property type="match status" value="1"/>
</dbReference>
<feature type="compositionally biased region" description="Low complexity" evidence="6">
    <location>
        <begin position="903"/>
        <end position="921"/>
    </location>
</feature>
<feature type="compositionally biased region" description="Low complexity" evidence="6">
    <location>
        <begin position="749"/>
        <end position="763"/>
    </location>
</feature>
<feature type="compositionally biased region" description="Polar residues" evidence="6">
    <location>
        <begin position="881"/>
        <end position="899"/>
    </location>
</feature>
<feature type="compositionally biased region" description="Polar residues" evidence="6">
    <location>
        <begin position="776"/>
        <end position="786"/>
    </location>
</feature>
<feature type="domain" description="USP" evidence="7">
    <location>
        <begin position="40"/>
        <end position="439"/>
    </location>
</feature>
<feature type="compositionally biased region" description="Polar residues" evidence="6">
    <location>
        <begin position="460"/>
        <end position="478"/>
    </location>
</feature>
<dbReference type="PANTHER" id="PTHR24006">
    <property type="entry name" value="UBIQUITIN CARBOXYL-TERMINAL HYDROLASE"/>
    <property type="match status" value="1"/>
</dbReference>
<dbReference type="InterPro" id="IPR018200">
    <property type="entry name" value="USP_CS"/>
</dbReference>
<feature type="compositionally biased region" description="Polar residues" evidence="6">
    <location>
        <begin position="560"/>
        <end position="570"/>
    </location>
</feature>
<dbReference type="CDD" id="cd02663">
    <property type="entry name" value="Peptidase_C19G"/>
    <property type="match status" value="1"/>
</dbReference>
<evidence type="ECO:0000313" key="9">
    <source>
        <dbReference type="Proteomes" id="UP000467700"/>
    </source>
</evidence>
<accession>A0A8S0VZ78</accession>
<keyword evidence="5" id="KW-0788">Thiol protease</keyword>
<feature type="compositionally biased region" description="Polar residues" evidence="6">
    <location>
        <begin position="618"/>
        <end position="627"/>
    </location>
</feature>
<keyword evidence="4 5" id="KW-0378">Hydrolase</keyword>
<dbReference type="GO" id="GO:0006508">
    <property type="term" value="P:proteolysis"/>
    <property type="evidence" value="ECO:0007669"/>
    <property type="project" value="UniProtKB-KW"/>
</dbReference>
<dbReference type="GO" id="GO:0005829">
    <property type="term" value="C:cytosol"/>
    <property type="evidence" value="ECO:0007669"/>
    <property type="project" value="TreeGrafter"/>
</dbReference>
<feature type="compositionally biased region" description="Basic and acidic residues" evidence="6">
    <location>
        <begin position="571"/>
        <end position="582"/>
    </location>
</feature>
<feature type="compositionally biased region" description="Basic and acidic residues" evidence="6">
    <location>
        <begin position="639"/>
        <end position="648"/>
    </location>
</feature>
<keyword evidence="5" id="KW-0833">Ubl conjugation pathway</keyword>
<dbReference type="InterPro" id="IPR050164">
    <property type="entry name" value="Peptidase_C19"/>
</dbReference>
<dbReference type="OrthoDB" id="27652at2759"/>
<dbReference type="Proteomes" id="UP000467700">
    <property type="component" value="Unassembled WGS sequence"/>
</dbReference>
<dbReference type="InterPro" id="IPR001394">
    <property type="entry name" value="Peptidase_C19_UCH"/>
</dbReference>
<dbReference type="PROSITE" id="PS00972">
    <property type="entry name" value="USP_1"/>
    <property type="match status" value="1"/>
</dbReference>
<feature type="region of interest" description="Disordered" evidence="6">
    <location>
        <begin position="80"/>
        <end position="127"/>
    </location>
</feature>
<reference evidence="8 9" key="1">
    <citation type="submission" date="2020-01" db="EMBL/GenBank/DDBJ databases">
        <authorList>
            <person name="Gupta K D."/>
        </authorList>
    </citation>
    <scope>NUCLEOTIDE SEQUENCE [LARGE SCALE GENOMIC DNA]</scope>
</reference>
<dbReference type="EMBL" id="CACVBS010000065">
    <property type="protein sequence ID" value="CAA7268054.1"/>
    <property type="molecule type" value="Genomic_DNA"/>
</dbReference>
<dbReference type="PROSITE" id="PS00973">
    <property type="entry name" value="USP_2"/>
    <property type="match status" value="1"/>
</dbReference>
<evidence type="ECO:0000256" key="6">
    <source>
        <dbReference type="SAM" id="MobiDB-lite"/>
    </source>
</evidence>
<feature type="compositionally biased region" description="Pro residues" evidence="6">
    <location>
        <begin position="518"/>
        <end position="538"/>
    </location>
</feature>
<feature type="compositionally biased region" description="Basic and acidic residues" evidence="6">
    <location>
        <begin position="940"/>
        <end position="957"/>
    </location>
</feature>
<feature type="compositionally biased region" description="Pro residues" evidence="6">
    <location>
        <begin position="500"/>
        <end position="509"/>
    </location>
</feature>
<dbReference type="AlphaFoldDB" id="A0A8S0VZ78"/>
<evidence type="ECO:0000256" key="3">
    <source>
        <dbReference type="ARBA" id="ARBA00022670"/>
    </source>
</evidence>
<dbReference type="InterPro" id="IPR038765">
    <property type="entry name" value="Papain-like_cys_pep_sf"/>
</dbReference>
<organism evidence="8 9">
    <name type="scientific">Cyclocybe aegerita</name>
    <name type="common">Black poplar mushroom</name>
    <name type="synonym">Agrocybe aegerita</name>
    <dbReference type="NCBI Taxonomy" id="1973307"/>
    <lineage>
        <taxon>Eukaryota</taxon>
        <taxon>Fungi</taxon>
        <taxon>Dikarya</taxon>
        <taxon>Basidiomycota</taxon>
        <taxon>Agaricomycotina</taxon>
        <taxon>Agaricomycetes</taxon>
        <taxon>Agaricomycetidae</taxon>
        <taxon>Agaricales</taxon>
        <taxon>Agaricineae</taxon>
        <taxon>Bolbitiaceae</taxon>
        <taxon>Cyclocybe</taxon>
    </lineage>
</organism>
<evidence type="ECO:0000256" key="1">
    <source>
        <dbReference type="ARBA" id="ARBA00000707"/>
    </source>
</evidence>
<dbReference type="PANTHER" id="PTHR24006:SF733">
    <property type="entry name" value="RE52890P"/>
    <property type="match status" value="1"/>
</dbReference>
<dbReference type="EC" id="3.4.19.12" evidence="5"/>
<comment type="catalytic activity">
    <reaction evidence="1 5">
        <text>Thiol-dependent hydrolysis of ester, thioester, amide, peptide and isopeptide bonds formed by the C-terminal Gly of ubiquitin (a 76-residue protein attached to proteins as an intracellular targeting signal).</text>
        <dbReference type="EC" id="3.4.19.12"/>
    </reaction>
</comment>
<evidence type="ECO:0000256" key="5">
    <source>
        <dbReference type="RuleBase" id="RU366025"/>
    </source>
</evidence>
<evidence type="ECO:0000256" key="2">
    <source>
        <dbReference type="ARBA" id="ARBA00009085"/>
    </source>
</evidence>
<keyword evidence="9" id="KW-1185">Reference proteome</keyword>
<evidence type="ECO:0000313" key="8">
    <source>
        <dbReference type="EMBL" id="CAA7268054.1"/>
    </source>
</evidence>
<comment type="caution">
    <text evidence="8">The sequence shown here is derived from an EMBL/GenBank/DDBJ whole genome shotgun (WGS) entry which is preliminary data.</text>
</comment>
<protein>
    <recommendedName>
        <fullName evidence="5">Ubiquitin carboxyl-terminal hydrolase</fullName>
        <ecNumber evidence="5">3.4.19.12</ecNumber>
    </recommendedName>
</protein>
<dbReference type="SUPFAM" id="SSF54001">
    <property type="entry name" value="Cysteine proteinases"/>
    <property type="match status" value="1"/>
</dbReference>
<dbReference type="InterPro" id="IPR028889">
    <property type="entry name" value="USP"/>
</dbReference>
<dbReference type="GO" id="GO:0005634">
    <property type="term" value="C:nucleus"/>
    <property type="evidence" value="ECO:0007669"/>
    <property type="project" value="TreeGrafter"/>
</dbReference>
<dbReference type="PROSITE" id="PS50235">
    <property type="entry name" value="USP_3"/>
    <property type="match status" value="1"/>
</dbReference>
<evidence type="ECO:0000259" key="7">
    <source>
        <dbReference type="PROSITE" id="PS50235"/>
    </source>
</evidence>
<dbReference type="GO" id="GO:0016579">
    <property type="term" value="P:protein deubiquitination"/>
    <property type="evidence" value="ECO:0007669"/>
    <property type="project" value="InterPro"/>
</dbReference>
<feature type="compositionally biased region" description="Low complexity" evidence="6">
    <location>
        <begin position="483"/>
        <end position="492"/>
    </location>
</feature>
<evidence type="ECO:0000256" key="4">
    <source>
        <dbReference type="ARBA" id="ARBA00022801"/>
    </source>
</evidence>
<dbReference type="GO" id="GO:0004843">
    <property type="term" value="F:cysteine-type deubiquitinase activity"/>
    <property type="evidence" value="ECO:0007669"/>
    <property type="project" value="UniProtKB-UniRule"/>
</dbReference>
<feature type="compositionally biased region" description="Basic and acidic residues" evidence="6">
    <location>
        <begin position="806"/>
        <end position="822"/>
    </location>
</feature>
<keyword evidence="3 5" id="KW-0645">Protease</keyword>
<proteinExistence type="inferred from homology"/>